<reference evidence="1 2" key="1">
    <citation type="journal article" date="2019" name="Sci. Rep.">
        <title>Orb-weaving spider Araneus ventricosus genome elucidates the spidroin gene catalogue.</title>
        <authorList>
            <person name="Kono N."/>
            <person name="Nakamura H."/>
            <person name="Ohtoshi R."/>
            <person name="Moran D.A.P."/>
            <person name="Shinohara A."/>
            <person name="Yoshida Y."/>
            <person name="Fujiwara M."/>
            <person name="Mori M."/>
            <person name="Tomita M."/>
            <person name="Arakawa K."/>
        </authorList>
    </citation>
    <scope>NUCLEOTIDE SEQUENCE [LARGE SCALE GENOMIC DNA]</scope>
</reference>
<dbReference type="EMBL" id="BGPR01000611">
    <property type="protein sequence ID" value="GBM28427.1"/>
    <property type="molecule type" value="Genomic_DNA"/>
</dbReference>
<name>A0A4Y2EI13_ARAVE</name>
<proteinExistence type="predicted"/>
<evidence type="ECO:0000313" key="2">
    <source>
        <dbReference type="Proteomes" id="UP000499080"/>
    </source>
</evidence>
<dbReference type="Proteomes" id="UP000499080">
    <property type="component" value="Unassembled WGS sequence"/>
</dbReference>
<sequence>MGLEQKYQALISDTEEGKTDSYTLKVNHEVTNNRIRENRAKIEDENSVQSVTDSVTLGVTPKIDVSRKKIHRIDLPEQRIQVGTDWLKVRGSNIQVRRQQPPERD</sequence>
<gene>
    <name evidence="1" type="ORF">AVEN_33883_1</name>
</gene>
<evidence type="ECO:0000313" key="1">
    <source>
        <dbReference type="EMBL" id="GBM28427.1"/>
    </source>
</evidence>
<organism evidence="1 2">
    <name type="scientific">Araneus ventricosus</name>
    <name type="common">Orbweaver spider</name>
    <name type="synonym">Epeira ventricosa</name>
    <dbReference type="NCBI Taxonomy" id="182803"/>
    <lineage>
        <taxon>Eukaryota</taxon>
        <taxon>Metazoa</taxon>
        <taxon>Ecdysozoa</taxon>
        <taxon>Arthropoda</taxon>
        <taxon>Chelicerata</taxon>
        <taxon>Arachnida</taxon>
        <taxon>Araneae</taxon>
        <taxon>Araneomorphae</taxon>
        <taxon>Entelegynae</taxon>
        <taxon>Araneoidea</taxon>
        <taxon>Araneidae</taxon>
        <taxon>Araneus</taxon>
    </lineage>
</organism>
<accession>A0A4Y2EI13</accession>
<dbReference type="AlphaFoldDB" id="A0A4Y2EI13"/>
<keyword evidence="2" id="KW-1185">Reference proteome</keyword>
<comment type="caution">
    <text evidence="1">The sequence shown here is derived from an EMBL/GenBank/DDBJ whole genome shotgun (WGS) entry which is preliminary data.</text>
</comment>
<protein>
    <submittedName>
        <fullName evidence="1">Uncharacterized protein</fullName>
    </submittedName>
</protein>